<keyword evidence="3" id="KW-1185">Reference proteome</keyword>
<sequence length="335" mass="36788">MAEFFLSVAVLVLHMGVIGVMAPLYVGFKRFLESWFLRGVQTPISGRWAEFFSAYYGGDHTAQMMEIKERKIPIFAAVLSMPAFLSLVSMFAAWALLPSFSIGMVTASLSSFLTIIGLVIISRLLGVWGVHSAVNTVKLSVLFFLKDSVWIMVTAFLVTAIFMNLYGTESVAWCLQQMKEYGFLPDNFAFQVLIAISLLLVIVQPLSLSGKSLSGKSGSGKFGEDILESFSGRSWFFMAYKADLEQLFWVTLIGDMVVAPTLIGMPAVFSGVGLVQWLIGLGFAIIVFVVRTFFAALVLVILQQLLVLFHGSGRRNGYISALLGGITLLLTWGVH</sequence>
<accession>A0A7H1NV00</accession>
<keyword evidence="1" id="KW-0812">Transmembrane</keyword>
<feature type="transmembrane region" description="Helical" evidence="1">
    <location>
        <begin position="109"/>
        <end position="128"/>
    </location>
</feature>
<keyword evidence="1" id="KW-1133">Transmembrane helix</keyword>
<feature type="transmembrane region" description="Helical" evidence="1">
    <location>
        <begin position="317"/>
        <end position="334"/>
    </location>
</feature>
<dbReference type="KEGG" id="ebla:JGUZn3_24100"/>
<feature type="transmembrane region" description="Helical" evidence="1">
    <location>
        <begin position="74"/>
        <end position="97"/>
    </location>
</feature>
<dbReference type="AlphaFoldDB" id="A0A7H1NV00"/>
<keyword evidence="1" id="KW-0472">Membrane</keyword>
<protein>
    <submittedName>
        <fullName evidence="2">Uncharacterized protein</fullName>
    </submittedName>
</protein>
<name>A0A7H1NV00_9PROT</name>
<dbReference type="EMBL" id="CP060244">
    <property type="protein sequence ID" value="QNT79610.1"/>
    <property type="molecule type" value="Genomic_DNA"/>
</dbReference>
<feature type="transmembrane region" description="Helical" evidence="1">
    <location>
        <begin position="188"/>
        <end position="208"/>
    </location>
</feature>
<gene>
    <name evidence="2" type="ORF">JGUZn3_24100</name>
</gene>
<reference evidence="2 3" key="1">
    <citation type="submission" date="2020-08" db="EMBL/GenBank/DDBJ databases">
        <title>Complete genome sequence of Entomobacter blattae G55GP.</title>
        <authorList>
            <person name="Poehlein A."/>
            <person name="Guzman J."/>
            <person name="Daniel R."/>
            <person name="Vilcinskas A."/>
        </authorList>
    </citation>
    <scope>NUCLEOTIDE SEQUENCE [LARGE SCALE GENOMIC DNA]</scope>
    <source>
        <strain evidence="2 3">G55GP</strain>
    </source>
</reference>
<organism evidence="2 3">
    <name type="scientific">Entomobacter blattae</name>
    <dbReference type="NCBI Taxonomy" id="2762277"/>
    <lineage>
        <taxon>Bacteria</taxon>
        <taxon>Pseudomonadati</taxon>
        <taxon>Pseudomonadota</taxon>
        <taxon>Alphaproteobacteria</taxon>
        <taxon>Acetobacterales</taxon>
        <taxon>Acetobacteraceae</taxon>
        <taxon>Entomobacter</taxon>
    </lineage>
</organism>
<dbReference type="RefSeq" id="WP_203413754.1">
    <property type="nucleotide sequence ID" value="NZ_CP060244.1"/>
</dbReference>
<evidence type="ECO:0000313" key="2">
    <source>
        <dbReference type="EMBL" id="QNT79610.1"/>
    </source>
</evidence>
<proteinExistence type="predicted"/>
<feature type="transmembrane region" description="Helical" evidence="1">
    <location>
        <begin position="275"/>
        <end position="305"/>
    </location>
</feature>
<feature type="transmembrane region" description="Helical" evidence="1">
    <location>
        <begin position="149"/>
        <end position="168"/>
    </location>
</feature>
<evidence type="ECO:0000313" key="3">
    <source>
        <dbReference type="Proteomes" id="UP000516349"/>
    </source>
</evidence>
<feature type="transmembrane region" description="Helical" evidence="1">
    <location>
        <begin position="247"/>
        <end position="269"/>
    </location>
</feature>
<feature type="transmembrane region" description="Helical" evidence="1">
    <location>
        <begin position="6"/>
        <end position="28"/>
    </location>
</feature>
<evidence type="ECO:0000256" key="1">
    <source>
        <dbReference type="SAM" id="Phobius"/>
    </source>
</evidence>
<dbReference type="Proteomes" id="UP000516349">
    <property type="component" value="Chromosome"/>
</dbReference>